<keyword evidence="2" id="KW-1185">Reference proteome</keyword>
<dbReference type="EMBL" id="BOQP01000021">
    <property type="protein sequence ID" value="GIM74847.1"/>
    <property type="molecule type" value="Genomic_DNA"/>
</dbReference>
<evidence type="ECO:0000313" key="2">
    <source>
        <dbReference type="Proteomes" id="UP000680865"/>
    </source>
</evidence>
<evidence type="ECO:0000313" key="1">
    <source>
        <dbReference type="EMBL" id="GIM74847.1"/>
    </source>
</evidence>
<comment type="caution">
    <text evidence="1">The sequence shown here is derived from an EMBL/GenBank/DDBJ whole genome shotgun (WGS) entry which is preliminary data.</text>
</comment>
<name>A0A919VT45_9ACTN</name>
<dbReference type="Proteomes" id="UP000680865">
    <property type="component" value="Unassembled WGS sequence"/>
</dbReference>
<reference evidence="1" key="1">
    <citation type="submission" date="2021-03" db="EMBL/GenBank/DDBJ databases">
        <title>Whole genome shotgun sequence of Actinoplanes consettensis NBRC 14913.</title>
        <authorList>
            <person name="Komaki H."/>
            <person name="Tamura T."/>
        </authorList>
    </citation>
    <scope>NUCLEOTIDE SEQUENCE</scope>
    <source>
        <strain evidence="1">NBRC 14913</strain>
    </source>
</reference>
<accession>A0A919VT45</accession>
<protein>
    <submittedName>
        <fullName evidence="1">Uncharacterized protein</fullName>
    </submittedName>
</protein>
<gene>
    <name evidence="1" type="ORF">Aco04nite_42390</name>
</gene>
<dbReference type="AlphaFoldDB" id="A0A919VT45"/>
<sequence>MHEHHPIDQLVASTERAATASVADALRASSQHMADRRKWILGPPELLDDGRSLGFVLSISTARPPWGEWLDRTIDRAHLDEAKDLLVEICRVSGDHDVPFAVDFAGEPIGRIDGGRMDESLAVGLIGEWERVLDDRDQ</sequence>
<proteinExistence type="predicted"/>
<organism evidence="1 2">
    <name type="scientific">Winogradskya consettensis</name>
    <dbReference type="NCBI Taxonomy" id="113560"/>
    <lineage>
        <taxon>Bacteria</taxon>
        <taxon>Bacillati</taxon>
        <taxon>Actinomycetota</taxon>
        <taxon>Actinomycetes</taxon>
        <taxon>Micromonosporales</taxon>
        <taxon>Micromonosporaceae</taxon>
        <taxon>Winogradskya</taxon>
    </lineage>
</organism>
<dbReference type="RefSeq" id="WP_212998957.1">
    <property type="nucleotide sequence ID" value="NZ_BAAATW010000015.1"/>
</dbReference>